<organism evidence="6">
    <name type="scientific">hydrothermal vent metagenome</name>
    <dbReference type="NCBI Taxonomy" id="652676"/>
    <lineage>
        <taxon>unclassified sequences</taxon>
        <taxon>metagenomes</taxon>
        <taxon>ecological metagenomes</taxon>
    </lineage>
</organism>
<gene>
    <name evidence="6" type="ORF">MNBD_GAMMA12-1341</name>
</gene>
<dbReference type="SUPFAM" id="SSF52283">
    <property type="entry name" value="Formate/glycerate dehydrogenase catalytic domain-like"/>
    <property type="match status" value="1"/>
</dbReference>
<dbReference type="Pfam" id="PF02826">
    <property type="entry name" value="2-Hacid_dh_C"/>
    <property type="match status" value="1"/>
</dbReference>
<comment type="similarity">
    <text evidence="1">Belongs to the D-isomer specific 2-hydroxyacid dehydrogenase family.</text>
</comment>
<dbReference type="EC" id="1.1.1.95" evidence="6"/>
<feature type="domain" description="D-isomer specific 2-hydroxyacid dehydrogenase NAD-binding" evidence="5">
    <location>
        <begin position="115"/>
        <end position="286"/>
    </location>
</feature>
<evidence type="ECO:0000259" key="5">
    <source>
        <dbReference type="Pfam" id="PF02826"/>
    </source>
</evidence>
<keyword evidence="3" id="KW-0520">NAD</keyword>
<dbReference type="EMBL" id="UOFL01000018">
    <property type="protein sequence ID" value="VAW71392.1"/>
    <property type="molecule type" value="Genomic_DNA"/>
</dbReference>
<dbReference type="GO" id="GO:0005829">
    <property type="term" value="C:cytosol"/>
    <property type="evidence" value="ECO:0007669"/>
    <property type="project" value="TreeGrafter"/>
</dbReference>
<dbReference type="GO" id="GO:0030267">
    <property type="term" value="F:glyoxylate reductase (NADPH) activity"/>
    <property type="evidence" value="ECO:0007669"/>
    <property type="project" value="TreeGrafter"/>
</dbReference>
<dbReference type="GO" id="GO:0047545">
    <property type="term" value="F:(S)-2-hydroxyglutarate dehydrogenase activity"/>
    <property type="evidence" value="ECO:0007669"/>
    <property type="project" value="UniProtKB-ARBA"/>
</dbReference>
<dbReference type="FunFam" id="3.40.50.720:FF:000041">
    <property type="entry name" value="D-3-phosphoglycerate dehydrogenase"/>
    <property type="match status" value="1"/>
</dbReference>
<proteinExistence type="inferred from homology"/>
<evidence type="ECO:0000256" key="2">
    <source>
        <dbReference type="ARBA" id="ARBA00023002"/>
    </source>
</evidence>
<dbReference type="InterPro" id="IPR050223">
    <property type="entry name" value="D-isomer_2-hydroxyacid_DH"/>
</dbReference>
<dbReference type="Pfam" id="PF00389">
    <property type="entry name" value="2-Hacid_dh"/>
    <property type="match status" value="1"/>
</dbReference>
<dbReference type="PROSITE" id="PS00671">
    <property type="entry name" value="D_2_HYDROXYACID_DH_3"/>
    <property type="match status" value="1"/>
</dbReference>
<name>A0A3B0Y7Q2_9ZZZZ</name>
<dbReference type="GO" id="GO:0016618">
    <property type="term" value="F:hydroxypyruvate reductase [NAD(P)H] activity"/>
    <property type="evidence" value="ECO:0007669"/>
    <property type="project" value="TreeGrafter"/>
</dbReference>
<dbReference type="InterPro" id="IPR036291">
    <property type="entry name" value="NAD(P)-bd_dom_sf"/>
</dbReference>
<sequence length="311" mass="33861">MNNNTRVAVTSRSFSKNVVLREELLSRYENVTFNDEGMKLNGNSLVNFLRGHTKAITALESIDDVALSQLPELRVISKYGVGLDMIDMAAMDKYGVRLGWTGGVNRRSVSELVISFAIALLRHVPASHREVLTGTWRQHIGGYLSGRTVGIIGCGFIGKDLVKLLQPFGCPILVNDIQRHDDFYNEYGINAVEIDELLSQSDIVTLHVPLDDSTKNILNAGRLALMKSDSILINAARGGLIDEDALKNMLINGEIGAAALDVFAIEPPEDNELLDLPNFMVTPHIGGSAHEAIIAMGRAAIDGLEIEASVK</sequence>
<dbReference type="SUPFAM" id="SSF51735">
    <property type="entry name" value="NAD(P)-binding Rossmann-fold domains"/>
    <property type="match status" value="1"/>
</dbReference>
<accession>A0A3B0Y7Q2</accession>
<keyword evidence="2 6" id="KW-0560">Oxidoreductase</keyword>
<dbReference type="CDD" id="cd12172">
    <property type="entry name" value="PGDH_like_2"/>
    <property type="match status" value="1"/>
</dbReference>
<dbReference type="GO" id="GO:0004617">
    <property type="term" value="F:phosphoglycerate dehydrogenase activity"/>
    <property type="evidence" value="ECO:0007669"/>
    <property type="project" value="UniProtKB-EC"/>
</dbReference>
<evidence type="ECO:0000313" key="6">
    <source>
        <dbReference type="EMBL" id="VAW71392.1"/>
    </source>
</evidence>
<dbReference type="PANTHER" id="PTHR10996">
    <property type="entry name" value="2-HYDROXYACID DEHYDROGENASE-RELATED"/>
    <property type="match status" value="1"/>
</dbReference>
<dbReference type="GO" id="GO:0051287">
    <property type="term" value="F:NAD binding"/>
    <property type="evidence" value="ECO:0007669"/>
    <property type="project" value="InterPro"/>
</dbReference>
<dbReference type="InterPro" id="IPR006139">
    <property type="entry name" value="D-isomer_2_OHA_DH_cat_dom"/>
</dbReference>
<dbReference type="PROSITE" id="PS00670">
    <property type="entry name" value="D_2_HYDROXYACID_DH_2"/>
    <property type="match status" value="1"/>
</dbReference>
<reference evidence="6" key="1">
    <citation type="submission" date="2018-06" db="EMBL/GenBank/DDBJ databases">
        <authorList>
            <person name="Zhirakovskaya E."/>
        </authorList>
    </citation>
    <scope>NUCLEOTIDE SEQUENCE</scope>
</reference>
<dbReference type="AlphaFoldDB" id="A0A3B0Y7Q2"/>
<dbReference type="InterPro" id="IPR006140">
    <property type="entry name" value="D-isomer_DH_NAD-bd"/>
</dbReference>
<dbReference type="Gene3D" id="3.40.50.720">
    <property type="entry name" value="NAD(P)-binding Rossmann-like Domain"/>
    <property type="match status" value="2"/>
</dbReference>
<feature type="domain" description="D-isomer specific 2-hydroxyacid dehydrogenase catalytic" evidence="4">
    <location>
        <begin position="24"/>
        <end position="302"/>
    </location>
</feature>
<evidence type="ECO:0000256" key="3">
    <source>
        <dbReference type="ARBA" id="ARBA00023027"/>
    </source>
</evidence>
<evidence type="ECO:0000259" key="4">
    <source>
        <dbReference type="Pfam" id="PF00389"/>
    </source>
</evidence>
<dbReference type="PANTHER" id="PTHR10996:SF178">
    <property type="entry name" value="2-HYDROXYACID DEHYDROGENASE YGL185C-RELATED"/>
    <property type="match status" value="1"/>
</dbReference>
<evidence type="ECO:0000256" key="1">
    <source>
        <dbReference type="ARBA" id="ARBA00005854"/>
    </source>
</evidence>
<dbReference type="InterPro" id="IPR029753">
    <property type="entry name" value="D-isomer_DH_CS"/>
</dbReference>
<dbReference type="GO" id="GO:0006564">
    <property type="term" value="P:L-serine biosynthetic process"/>
    <property type="evidence" value="ECO:0007669"/>
    <property type="project" value="UniProtKB-ARBA"/>
</dbReference>
<protein>
    <submittedName>
        <fullName evidence="6">D-3-phosphoglycerate dehydrogenase</fullName>
        <ecNumber evidence="6">1.1.1.95</ecNumber>
    </submittedName>
</protein>